<dbReference type="Proteomes" id="UP000050421">
    <property type="component" value="Unassembled WGS sequence"/>
</dbReference>
<dbReference type="eggNOG" id="ENOG5032X6D">
    <property type="taxonomic scope" value="Bacteria"/>
</dbReference>
<gene>
    <name evidence="1" type="ORF">HLUCCX10_10205</name>
</gene>
<organism evidence="1 2">
    <name type="scientific">Algoriphagus marincola HL-49</name>
    <dbReference type="NCBI Taxonomy" id="1305737"/>
    <lineage>
        <taxon>Bacteria</taxon>
        <taxon>Pseudomonadati</taxon>
        <taxon>Bacteroidota</taxon>
        <taxon>Cytophagia</taxon>
        <taxon>Cytophagales</taxon>
        <taxon>Cyclobacteriaceae</taxon>
        <taxon>Algoriphagus</taxon>
    </lineage>
</organism>
<evidence type="ECO:0000313" key="1">
    <source>
        <dbReference type="EMBL" id="KPQ14698.1"/>
    </source>
</evidence>
<name>A0A0N8KFP3_9BACT</name>
<sequence>MIVSPKNDDFQKFPPPWDLKGEGIILVYKFPKNWVEDQGQMPEYLKGQFKGGLGYMMLVNYTESPVGPYRELLLIPGKFGKHRKQSITKIFVDSDLSTMNGRANWGIPKETMDFDWEENDGEIQVRVKSKNQVFFDCSIRPFGFSFPASTALLPIDLYQQWEAKEFFTKPSGKGRGKLAKVNFNFIKAEFFPSVNQVKPLLAVHIRPFQIHFPKPSFRE</sequence>
<dbReference type="SUPFAM" id="SSF160104">
    <property type="entry name" value="Acetoacetate decarboxylase-like"/>
    <property type="match status" value="1"/>
</dbReference>
<dbReference type="STRING" id="1305737.GCA_000526355_03196"/>
<reference evidence="1 2" key="1">
    <citation type="submission" date="2015-09" db="EMBL/GenBank/DDBJ databases">
        <title>Identification and resolution of microdiversity through metagenomic sequencing of parallel consortia.</title>
        <authorList>
            <person name="Nelson W.C."/>
            <person name="Romine M.F."/>
            <person name="Lindemann S.R."/>
        </authorList>
    </citation>
    <scope>NUCLEOTIDE SEQUENCE [LARGE SCALE GENOMIC DNA]</scope>
    <source>
        <strain evidence="1">HL-49</strain>
    </source>
</reference>
<proteinExistence type="predicted"/>
<dbReference type="AlphaFoldDB" id="A0A0N8KFP3"/>
<dbReference type="Gene3D" id="2.40.400.10">
    <property type="entry name" value="Acetoacetate decarboxylase-like"/>
    <property type="match status" value="1"/>
</dbReference>
<dbReference type="PANTHER" id="PTHR40518:SF1">
    <property type="entry name" value="ACETOACETATE DECARBOXYLASE"/>
    <property type="match status" value="1"/>
</dbReference>
<dbReference type="GO" id="GO:0016829">
    <property type="term" value="F:lyase activity"/>
    <property type="evidence" value="ECO:0007669"/>
    <property type="project" value="InterPro"/>
</dbReference>
<dbReference type="PANTHER" id="PTHR40518">
    <property type="entry name" value="ACETOACETATE DECARBOXYLASE"/>
    <property type="match status" value="1"/>
</dbReference>
<dbReference type="EMBL" id="LJXT01000060">
    <property type="protein sequence ID" value="KPQ14698.1"/>
    <property type="molecule type" value="Genomic_DNA"/>
</dbReference>
<dbReference type="Pfam" id="PF06314">
    <property type="entry name" value="ADC"/>
    <property type="match status" value="1"/>
</dbReference>
<dbReference type="InterPro" id="IPR010451">
    <property type="entry name" value="Acetoacetate_decarboxylase"/>
</dbReference>
<dbReference type="OrthoDB" id="323772at2"/>
<protein>
    <submittedName>
        <fullName evidence="1">Acetoacetate decarboxylase (ADC)</fullName>
    </submittedName>
</protein>
<evidence type="ECO:0000313" key="2">
    <source>
        <dbReference type="Proteomes" id="UP000050421"/>
    </source>
</evidence>
<dbReference type="InterPro" id="IPR023375">
    <property type="entry name" value="ADC_dom_sf"/>
</dbReference>
<dbReference type="PATRIC" id="fig|1305737.6.peg.3352"/>
<comment type="caution">
    <text evidence="1">The sequence shown here is derived from an EMBL/GenBank/DDBJ whole genome shotgun (WGS) entry which is preliminary data.</text>
</comment>
<accession>A0A0N8KFP3</accession>